<dbReference type="Proteomes" id="UP000178461">
    <property type="component" value="Unassembled WGS sequence"/>
</dbReference>
<organism evidence="2 3">
    <name type="scientific">Candidatus Gottesmanbacteria bacterium RIFCSPLOWO2_01_FULL_46_21</name>
    <dbReference type="NCBI Taxonomy" id="1798393"/>
    <lineage>
        <taxon>Bacteria</taxon>
        <taxon>Candidatus Gottesmaniibacteriota</taxon>
    </lineage>
</organism>
<dbReference type="PANTHER" id="PTHR43677">
    <property type="entry name" value="SHORT-CHAIN DEHYDROGENASE/REDUCTASE"/>
    <property type="match status" value="1"/>
</dbReference>
<evidence type="ECO:0000313" key="3">
    <source>
        <dbReference type="Proteomes" id="UP000178461"/>
    </source>
</evidence>
<dbReference type="SUPFAM" id="SSF51735">
    <property type="entry name" value="NAD(P)-binding Rossmann-fold domains"/>
    <property type="match status" value="1"/>
</dbReference>
<dbReference type="AlphaFoldDB" id="A0A1F6AY49"/>
<dbReference type="PANTHER" id="PTHR43677:SF4">
    <property type="entry name" value="QUINONE OXIDOREDUCTASE-LIKE PROTEIN 2"/>
    <property type="match status" value="1"/>
</dbReference>
<gene>
    <name evidence="2" type="ORF">A2971_02145</name>
</gene>
<sequence>MSSKGNSTNFRAARLSSFGSSLQIESVDLPPLGSRDVSIKVHFAGINFYELMIMDGKYPSLPTLPATLGGELAGVVLETGSDVKTFHKGDRVFSLAQTGKGTTGSYGKIAHVNEQYLYALPKAVSFKTGASIPMVTFAAYTMLHKRVTIPENGVVLIHSAAGGVGSTLVQLASAMFPKLTIIGTCSNDQKVETVHSLGADVVINTKKRSFVDEIHKKFPSGVDIIFDPVGQQYIDAHLSLLRPLYGTICSYGTYTGPITDSALVTKLRKGNLTFSGFLMWPLLEHKESCMDIFTNVFELLSTKQFKPLIDKVFPLEKVNDGIARIRQRKNIGKVLIKP</sequence>
<dbReference type="SUPFAM" id="SSF50129">
    <property type="entry name" value="GroES-like"/>
    <property type="match status" value="1"/>
</dbReference>
<comment type="caution">
    <text evidence="2">The sequence shown here is derived from an EMBL/GenBank/DDBJ whole genome shotgun (WGS) entry which is preliminary data.</text>
</comment>
<name>A0A1F6AY49_9BACT</name>
<dbReference type="Gene3D" id="3.90.180.10">
    <property type="entry name" value="Medium-chain alcohol dehydrogenases, catalytic domain"/>
    <property type="match status" value="1"/>
</dbReference>
<dbReference type="InterPro" id="IPR013149">
    <property type="entry name" value="ADH-like_C"/>
</dbReference>
<dbReference type="GO" id="GO:0016491">
    <property type="term" value="F:oxidoreductase activity"/>
    <property type="evidence" value="ECO:0007669"/>
    <property type="project" value="InterPro"/>
</dbReference>
<protein>
    <recommendedName>
        <fullName evidence="1">Enoyl reductase (ER) domain-containing protein</fullName>
    </recommendedName>
</protein>
<dbReference type="InterPro" id="IPR036291">
    <property type="entry name" value="NAD(P)-bd_dom_sf"/>
</dbReference>
<feature type="domain" description="Enoyl reductase (ER)" evidence="1">
    <location>
        <begin position="19"/>
        <end position="336"/>
    </location>
</feature>
<reference evidence="2 3" key="1">
    <citation type="journal article" date="2016" name="Nat. Commun.">
        <title>Thousands of microbial genomes shed light on interconnected biogeochemical processes in an aquifer system.</title>
        <authorList>
            <person name="Anantharaman K."/>
            <person name="Brown C.T."/>
            <person name="Hug L.A."/>
            <person name="Sharon I."/>
            <person name="Castelle C.J."/>
            <person name="Probst A.J."/>
            <person name="Thomas B.C."/>
            <person name="Singh A."/>
            <person name="Wilkins M.J."/>
            <person name="Karaoz U."/>
            <person name="Brodie E.L."/>
            <person name="Williams K.H."/>
            <person name="Hubbard S.S."/>
            <person name="Banfield J.F."/>
        </authorList>
    </citation>
    <scope>NUCLEOTIDE SEQUENCE [LARGE SCALE GENOMIC DNA]</scope>
</reference>
<dbReference type="SMART" id="SM00829">
    <property type="entry name" value="PKS_ER"/>
    <property type="match status" value="1"/>
</dbReference>
<dbReference type="InterPro" id="IPR013154">
    <property type="entry name" value="ADH-like_N"/>
</dbReference>
<dbReference type="InterPro" id="IPR020843">
    <property type="entry name" value="ER"/>
</dbReference>
<evidence type="ECO:0000313" key="2">
    <source>
        <dbReference type="EMBL" id="OGG29548.1"/>
    </source>
</evidence>
<proteinExistence type="predicted"/>
<dbReference type="Gene3D" id="3.40.50.720">
    <property type="entry name" value="NAD(P)-binding Rossmann-like Domain"/>
    <property type="match status" value="1"/>
</dbReference>
<accession>A0A1F6AY49</accession>
<dbReference type="EMBL" id="MFJW01000020">
    <property type="protein sequence ID" value="OGG29548.1"/>
    <property type="molecule type" value="Genomic_DNA"/>
</dbReference>
<dbReference type="InterPro" id="IPR011032">
    <property type="entry name" value="GroES-like_sf"/>
</dbReference>
<evidence type="ECO:0000259" key="1">
    <source>
        <dbReference type="SMART" id="SM00829"/>
    </source>
</evidence>
<dbReference type="Pfam" id="PF08240">
    <property type="entry name" value="ADH_N"/>
    <property type="match status" value="1"/>
</dbReference>
<dbReference type="InterPro" id="IPR051397">
    <property type="entry name" value="Zn-ADH-like_protein"/>
</dbReference>
<dbReference type="Pfam" id="PF00107">
    <property type="entry name" value="ADH_zinc_N"/>
    <property type="match status" value="1"/>
</dbReference>